<dbReference type="AlphaFoldDB" id="A0A6P5SQH4"/>
<evidence type="ECO:0000313" key="1">
    <source>
        <dbReference type="Proteomes" id="UP000515124"/>
    </source>
</evidence>
<keyword evidence="1" id="KW-1185">Reference proteome</keyword>
<evidence type="ECO:0000313" key="2">
    <source>
        <dbReference type="RefSeq" id="XP_021815953.1"/>
    </source>
</evidence>
<name>A0A6P5SQH4_PRUAV</name>
<sequence>MKVIELEDSLWEPDSVCCNKQWGKYGLDKLRVVTELANVGLQQEAILATILPEEPGSVGVHTASELEEMQERLESSRLKTFNLTKSDLVKDHLRYLGETGANVLVGIQVAWDKIDEFQARANSLGYDYVVVVADDKEFNLLMHWDFHIVMKGKLVPPDHILMSREGRRCLICLIVYDCCTILF</sequence>
<dbReference type="KEGG" id="pavi:110758399"/>
<dbReference type="Proteomes" id="UP000515124">
    <property type="component" value="Unplaced"/>
</dbReference>
<gene>
    <name evidence="2" type="primary">LOC110758399</name>
</gene>
<proteinExistence type="predicted"/>
<dbReference type="GeneID" id="110758399"/>
<reference evidence="2" key="1">
    <citation type="submission" date="2025-08" db="UniProtKB">
        <authorList>
            <consortium name="RefSeq"/>
        </authorList>
    </citation>
    <scope>IDENTIFICATION</scope>
</reference>
<accession>A0A6P5SQH4</accession>
<organism evidence="1 2">
    <name type="scientific">Prunus avium</name>
    <name type="common">Cherry</name>
    <name type="synonym">Cerasus avium</name>
    <dbReference type="NCBI Taxonomy" id="42229"/>
    <lineage>
        <taxon>Eukaryota</taxon>
        <taxon>Viridiplantae</taxon>
        <taxon>Streptophyta</taxon>
        <taxon>Embryophyta</taxon>
        <taxon>Tracheophyta</taxon>
        <taxon>Spermatophyta</taxon>
        <taxon>Magnoliopsida</taxon>
        <taxon>eudicotyledons</taxon>
        <taxon>Gunneridae</taxon>
        <taxon>Pentapetalae</taxon>
        <taxon>rosids</taxon>
        <taxon>fabids</taxon>
        <taxon>Rosales</taxon>
        <taxon>Rosaceae</taxon>
        <taxon>Amygdaloideae</taxon>
        <taxon>Amygdaleae</taxon>
        <taxon>Prunus</taxon>
    </lineage>
</organism>
<protein>
    <submittedName>
        <fullName evidence="2">Threonine dehydratase biosynthetic, chloroplastic-like</fullName>
    </submittedName>
</protein>
<dbReference type="RefSeq" id="XP_021815953.1">
    <property type="nucleotide sequence ID" value="XM_021960261.1"/>
</dbReference>